<dbReference type="EMBL" id="JAVHJS010000003">
    <property type="protein sequence ID" value="KAK2864599.1"/>
    <property type="molecule type" value="Genomic_DNA"/>
</dbReference>
<gene>
    <name evidence="1" type="ORF">Q7C36_003753</name>
</gene>
<comment type="caution">
    <text evidence="1">The sequence shown here is derived from an EMBL/GenBank/DDBJ whole genome shotgun (WGS) entry which is preliminary data.</text>
</comment>
<name>A0AA88T7Q3_TACVA</name>
<dbReference type="AlphaFoldDB" id="A0AA88T7Q3"/>
<dbReference type="Proteomes" id="UP001187315">
    <property type="component" value="Unassembled WGS sequence"/>
</dbReference>
<protein>
    <submittedName>
        <fullName evidence="1">Uncharacterized protein</fullName>
    </submittedName>
</protein>
<proteinExistence type="predicted"/>
<keyword evidence="2" id="KW-1185">Reference proteome</keyword>
<evidence type="ECO:0000313" key="1">
    <source>
        <dbReference type="EMBL" id="KAK2864599.1"/>
    </source>
</evidence>
<reference evidence="1" key="1">
    <citation type="submission" date="2023-08" db="EMBL/GenBank/DDBJ databases">
        <title>Pelteobagrus vachellii genome.</title>
        <authorList>
            <person name="Liu H."/>
        </authorList>
    </citation>
    <scope>NUCLEOTIDE SEQUENCE</scope>
    <source>
        <strain evidence="1">PRFRI_2022a</strain>
        <tissue evidence="1">Muscle</tissue>
    </source>
</reference>
<organism evidence="1 2">
    <name type="scientific">Tachysurus vachellii</name>
    <name type="common">Darkbarbel catfish</name>
    <name type="synonym">Pelteobagrus vachellii</name>
    <dbReference type="NCBI Taxonomy" id="175792"/>
    <lineage>
        <taxon>Eukaryota</taxon>
        <taxon>Metazoa</taxon>
        <taxon>Chordata</taxon>
        <taxon>Craniata</taxon>
        <taxon>Vertebrata</taxon>
        <taxon>Euteleostomi</taxon>
        <taxon>Actinopterygii</taxon>
        <taxon>Neopterygii</taxon>
        <taxon>Teleostei</taxon>
        <taxon>Ostariophysi</taxon>
        <taxon>Siluriformes</taxon>
        <taxon>Bagridae</taxon>
        <taxon>Tachysurus</taxon>
    </lineage>
</organism>
<sequence>METVCEERRKTGKAVLRHPRAPSQTAGISVQTNYKGTSATGSDPKRINRNSKNVQISTLSCISVFSLQILTHTVQRSLILAGQKDPSSVRLHWCKPHWRGPRYQTSRSL</sequence>
<evidence type="ECO:0000313" key="2">
    <source>
        <dbReference type="Proteomes" id="UP001187315"/>
    </source>
</evidence>
<accession>A0AA88T7Q3</accession>